<dbReference type="Proteomes" id="UP000428333">
    <property type="component" value="Linkage Group LG05"/>
</dbReference>
<proteinExistence type="predicted"/>
<protein>
    <submittedName>
        <fullName evidence="1">Uncharacterized protein</fullName>
    </submittedName>
</protein>
<reference evidence="1 2" key="1">
    <citation type="journal article" date="2019" name="Genome Biol. Evol.">
        <title>The Rhododendron genome and chromosomal organization provide insight into shared whole-genome duplications across the heath family (Ericaceae).</title>
        <authorList>
            <person name="Soza V.L."/>
            <person name="Lindsley D."/>
            <person name="Waalkes A."/>
            <person name="Ramage E."/>
            <person name="Patwardhan R.P."/>
            <person name="Burton J.N."/>
            <person name="Adey A."/>
            <person name="Kumar A."/>
            <person name="Qiu R."/>
            <person name="Shendure J."/>
            <person name="Hall B."/>
        </authorList>
    </citation>
    <scope>NUCLEOTIDE SEQUENCE [LARGE SCALE GENOMIC DNA]</scope>
    <source>
        <strain evidence="1">RSF 1966-606</strain>
    </source>
</reference>
<evidence type="ECO:0000313" key="1">
    <source>
        <dbReference type="EMBL" id="KAE9459204.1"/>
    </source>
</evidence>
<dbReference type="AlphaFoldDB" id="A0A6A4LSR8"/>
<accession>A0A6A4LSR8</accession>
<gene>
    <name evidence="1" type="ORF">C3L33_08891</name>
</gene>
<evidence type="ECO:0000313" key="2">
    <source>
        <dbReference type="Proteomes" id="UP000428333"/>
    </source>
</evidence>
<comment type="caution">
    <text evidence="1">The sequence shown here is derived from an EMBL/GenBank/DDBJ whole genome shotgun (WGS) entry which is preliminary data.</text>
</comment>
<dbReference type="OrthoDB" id="10441038at2759"/>
<organism evidence="1 2">
    <name type="scientific">Rhododendron williamsianum</name>
    <dbReference type="NCBI Taxonomy" id="262921"/>
    <lineage>
        <taxon>Eukaryota</taxon>
        <taxon>Viridiplantae</taxon>
        <taxon>Streptophyta</taxon>
        <taxon>Embryophyta</taxon>
        <taxon>Tracheophyta</taxon>
        <taxon>Spermatophyta</taxon>
        <taxon>Magnoliopsida</taxon>
        <taxon>eudicotyledons</taxon>
        <taxon>Gunneridae</taxon>
        <taxon>Pentapetalae</taxon>
        <taxon>asterids</taxon>
        <taxon>Ericales</taxon>
        <taxon>Ericaceae</taxon>
        <taxon>Ericoideae</taxon>
        <taxon>Rhodoreae</taxon>
        <taxon>Rhododendron</taxon>
    </lineage>
</organism>
<feature type="non-terminal residue" evidence="1">
    <location>
        <position position="1"/>
    </location>
</feature>
<keyword evidence="2" id="KW-1185">Reference proteome</keyword>
<dbReference type="EMBL" id="QEFC01001185">
    <property type="protein sequence ID" value="KAE9459204.1"/>
    <property type="molecule type" value="Genomic_DNA"/>
</dbReference>
<name>A0A6A4LSR8_9ERIC</name>
<sequence length="89" mass="10227">CHEPSKTIGLLAEELHGRHVWYIDDEATLLSPYLMPLVWVVLSLKLSTWDAPRAIKKLLALVECLRMTKEHGFQDILGCSQDLDKERLK</sequence>